<dbReference type="Gene3D" id="2.170.130.10">
    <property type="entry name" value="TonB-dependent receptor, plug domain"/>
    <property type="match status" value="1"/>
</dbReference>
<dbReference type="PROSITE" id="PS52016">
    <property type="entry name" value="TONB_DEPENDENT_REC_3"/>
    <property type="match status" value="1"/>
</dbReference>
<dbReference type="Gene3D" id="2.60.40.1120">
    <property type="entry name" value="Carboxypeptidase-like, regulatory domain"/>
    <property type="match status" value="1"/>
</dbReference>
<reference evidence="3" key="1">
    <citation type="journal article" date="2012" name="PLoS ONE">
        <title>Gene sets for utilization of primary and secondary nutrition supplies in the distal gut of endangered iberian lynx.</title>
        <authorList>
            <person name="Alcaide M."/>
            <person name="Messina E."/>
            <person name="Richter M."/>
            <person name="Bargiela R."/>
            <person name="Peplies J."/>
            <person name="Huws S.A."/>
            <person name="Newbold C.J."/>
            <person name="Golyshin P.N."/>
            <person name="Simon M.A."/>
            <person name="Lopez G."/>
            <person name="Yakimov M.M."/>
            <person name="Ferrer M."/>
        </authorList>
    </citation>
    <scope>NUCLEOTIDE SEQUENCE</scope>
</reference>
<dbReference type="NCBIfam" id="TIGR04056">
    <property type="entry name" value="OMP_RagA_SusC"/>
    <property type="match status" value="1"/>
</dbReference>
<keyword evidence="3" id="KW-0675">Receptor</keyword>
<feature type="non-terminal residue" evidence="3">
    <location>
        <position position="305"/>
    </location>
</feature>
<keyword evidence="1" id="KW-0732">Signal</keyword>
<dbReference type="InterPro" id="IPR037066">
    <property type="entry name" value="Plug_dom_sf"/>
</dbReference>
<organism evidence="3">
    <name type="scientific">gut metagenome</name>
    <dbReference type="NCBI Taxonomy" id="749906"/>
    <lineage>
        <taxon>unclassified sequences</taxon>
        <taxon>metagenomes</taxon>
        <taxon>organismal metagenomes</taxon>
    </lineage>
</organism>
<feature type="domain" description="TonB-dependent receptor plug" evidence="2">
    <location>
        <begin position="127"/>
        <end position="233"/>
    </location>
</feature>
<dbReference type="FunFam" id="2.170.130.10:FF:000003">
    <property type="entry name" value="SusC/RagA family TonB-linked outer membrane protein"/>
    <property type="match status" value="1"/>
</dbReference>
<dbReference type="InterPro" id="IPR039426">
    <property type="entry name" value="TonB-dep_rcpt-like"/>
</dbReference>
<dbReference type="GO" id="GO:0015344">
    <property type="term" value="F:siderophore uptake transmembrane transporter activity"/>
    <property type="evidence" value="ECO:0007669"/>
    <property type="project" value="TreeGrafter"/>
</dbReference>
<evidence type="ECO:0000313" key="3">
    <source>
        <dbReference type="EMBL" id="EJX00885.1"/>
    </source>
</evidence>
<protein>
    <submittedName>
        <fullName evidence="3">Secreted protein containing TonB-dependent receptor, plug domain protein</fullName>
    </submittedName>
</protein>
<dbReference type="PANTHER" id="PTHR30069">
    <property type="entry name" value="TONB-DEPENDENT OUTER MEMBRANE RECEPTOR"/>
    <property type="match status" value="1"/>
</dbReference>
<dbReference type="InterPro" id="IPR008969">
    <property type="entry name" value="CarboxyPept-like_regulatory"/>
</dbReference>
<dbReference type="InterPro" id="IPR023997">
    <property type="entry name" value="TonB-dep_OMP_SusC/RagA_CS"/>
</dbReference>
<evidence type="ECO:0000256" key="1">
    <source>
        <dbReference type="ARBA" id="ARBA00022729"/>
    </source>
</evidence>
<dbReference type="Pfam" id="PF13715">
    <property type="entry name" value="CarbopepD_reg_2"/>
    <property type="match status" value="1"/>
</dbReference>
<dbReference type="Pfam" id="PF07715">
    <property type="entry name" value="Plug"/>
    <property type="match status" value="1"/>
</dbReference>
<dbReference type="AlphaFoldDB" id="J9GM45"/>
<dbReference type="EMBL" id="AMCI01003189">
    <property type="protein sequence ID" value="EJX00885.1"/>
    <property type="molecule type" value="Genomic_DNA"/>
</dbReference>
<dbReference type="PANTHER" id="PTHR30069:SF29">
    <property type="entry name" value="HEMOGLOBIN AND HEMOGLOBIN-HAPTOGLOBIN-BINDING PROTEIN 1-RELATED"/>
    <property type="match status" value="1"/>
</dbReference>
<name>J9GM45_9ZZZZ</name>
<evidence type="ECO:0000259" key="2">
    <source>
        <dbReference type="Pfam" id="PF07715"/>
    </source>
</evidence>
<dbReference type="NCBIfam" id="TIGR04057">
    <property type="entry name" value="SusC_RagA_signa"/>
    <property type="match status" value="1"/>
</dbReference>
<gene>
    <name evidence="3" type="ORF">EVA_11009</name>
</gene>
<dbReference type="FunFam" id="2.60.40.1120:FF:000003">
    <property type="entry name" value="Outer membrane protein Omp121"/>
    <property type="match status" value="1"/>
</dbReference>
<dbReference type="InterPro" id="IPR023996">
    <property type="entry name" value="TonB-dep_OMP_SusC/RagA"/>
</dbReference>
<accession>J9GM45</accession>
<comment type="caution">
    <text evidence="3">The sequence shown here is derived from an EMBL/GenBank/DDBJ whole genome shotgun (WGS) entry which is preliminary data.</text>
</comment>
<dbReference type="SUPFAM" id="SSF56935">
    <property type="entry name" value="Porins"/>
    <property type="match status" value="1"/>
</dbReference>
<sequence>MKNNVIHKTTAWSQQLLRWLPVLFLVLAAQTALAQTKEVTGVVSDAFGPVIGASVLEKGTTNGVITDLDGNFKLTVSSDNAVLQVSYVGYSTQEIATKGKKSFRIRLKEDAEMLQEVVVVGYGAQKKESVVGAISQISTKELLQSPSANVSQAIAGKIPGVITAQTSGAPGADDTQIFIRGRATFAGDGQPLILVDGVERSFSQIAPDDIESISVLKDASATAVYGVRGANGVMLITTKRGKEQKPTVSLTANWQIQTPTREDTYLNSYESVKLLEEALANDGLPSQYSAQDIEMFRKSVNGELS</sequence>
<dbReference type="SUPFAM" id="SSF49464">
    <property type="entry name" value="Carboxypeptidase regulatory domain-like"/>
    <property type="match status" value="1"/>
</dbReference>
<dbReference type="InterPro" id="IPR012910">
    <property type="entry name" value="Plug_dom"/>
</dbReference>
<dbReference type="GO" id="GO:0044718">
    <property type="term" value="P:siderophore transmembrane transport"/>
    <property type="evidence" value="ECO:0007669"/>
    <property type="project" value="TreeGrafter"/>
</dbReference>
<proteinExistence type="predicted"/>